<dbReference type="Pfam" id="PF01266">
    <property type="entry name" value="DAO"/>
    <property type="match status" value="1"/>
</dbReference>
<dbReference type="SUPFAM" id="SSF51905">
    <property type="entry name" value="FAD/NAD(P)-binding domain"/>
    <property type="match status" value="1"/>
</dbReference>
<protein>
    <submittedName>
        <fullName evidence="3">L-2-hydroxyglutarate oxidase LhgO</fullName>
        <ecNumber evidence="3">1.1.3.15</ecNumber>
    </submittedName>
</protein>
<dbReference type="AlphaFoldDB" id="A0A644UNC4"/>
<organism evidence="3">
    <name type="scientific">bioreactor metagenome</name>
    <dbReference type="NCBI Taxonomy" id="1076179"/>
    <lineage>
        <taxon>unclassified sequences</taxon>
        <taxon>metagenomes</taxon>
        <taxon>ecological metagenomes</taxon>
    </lineage>
</organism>
<feature type="domain" description="FAD dependent oxidoreductase" evidence="1">
    <location>
        <begin position="24"/>
        <end position="375"/>
    </location>
</feature>
<keyword evidence="3" id="KW-0560">Oxidoreductase</keyword>
<dbReference type="Pfam" id="PF04324">
    <property type="entry name" value="Fer2_BFD"/>
    <property type="match status" value="1"/>
</dbReference>
<name>A0A644UNC4_9ZZZZ</name>
<feature type="domain" description="BFD-like [2Fe-2S]-binding" evidence="2">
    <location>
        <begin position="420"/>
        <end position="474"/>
    </location>
</feature>
<evidence type="ECO:0000259" key="2">
    <source>
        <dbReference type="Pfam" id="PF04324"/>
    </source>
</evidence>
<dbReference type="EC" id="1.1.3.15" evidence="3"/>
<dbReference type="Gene3D" id="3.30.9.10">
    <property type="entry name" value="D-Amino Acid Oxidase, subunit A, domain 2"/>
    <property type="match status" value="1"/>
</dbReference>
<comment type="caution">
    <text evidence="3">The sequence shown here is derived from an EMBL/GenBank/DDBJ whole genome shotgun (WGS) entry which is preliminary data.</text>
</comment>
<dbReference type="InterPro" id="IPR052745">
    <property type="entry name" value="G3P_Oxidase/Oxidoreductase"/>
</dbReference>
<dbReference type="PANTHER" id="PTHR42720:SF1">
    <property type="entry name" value="GLYCEROL 3-PHOSPHATE OXIDASE"/>
    <property type="match status" value="1"/>
</dbReference>
<accession>A0A644UNC4</accession>
<dbReference type="GO" id="GO:0003973">
    <property type="term" value="F:(S)-2-hydroxy-acid oxidase activity"/>
    <property type="evidence" value="ECO:0007669"/>
    <property type="project" value="UniProtKB-EC"/>
</dbReference>
<evidence type="ECO:0000259" key="1">
    <source>
        <dbReference type="Pfam" id="PF01266"/>
    </source>
</evidence>
<reference evidence="3" key="1">
    <citation type="submission" date="2019-08" db="EMBL/GenBank/DDBJ databases">
        <authorList>
            <person name="Kucharzyk K."/>
            <person name="Murdoch R.W."/>
            <person name="Higgins S."/>
            <person name="Loffler F."/>
        </authorList>
    </citation>
    <scope>NUCLEOTIDE SEQUENCE</scope>
</reference>
<proteinExistence type="predicted"/>
<dbReference type="Gene3D" id="3.50.50.60">
    <property type="entry name" value="FAD/NAD(P)-binding domain"/>
    <property type="match status" value="1"/>
</dbReference>
<dbReference type="PANTHER" id="PTHR42720">
    <property type="entry name" value="GLYCEROL-3-PHOSPHATE DEHYDROGENASE"/>
    <property type="match status" value="1"/>
</dbReference>
<gene>
    <name evidence="3" type="primary">lhgO_4</name>
    <name evidence="3" type="ORF">SDC9_26170</name>
</gene>
<dbReference type="InterPro" id="IPR007419">
    <property type="entry name" value="BFD-like_2Fe2S-bd_dom"/>
</dbReference>
<evidence type="ECO:0000313" key="3">
    <source>
        <dbReference type="EMBL" id="MPL80272.1"/>
    </source>
</evidence>
<dbReference type="InterPro" id="IPR036188">
    <property type="entry name" value="FAD/NAD-bd_sf"/>
</dbReference>
<dbReference type="InterPro" id="IPR006076">
    <property type="entry name" value="FAD-dep_OxRdtase"/>
</dbReference>
<dbReference type="InterPro" id="IPR041854">
    <property type="entry name" value="BFD-like_2Fe2S-bd_dom_sf"/>
</dbReference>
<dbReference type="CDD" id="cd19946">
    <property type="entry name" value="GlpA-like_Fer2_BFD-like"/>
    <property type="match status" value="1"/>
</dbReference>
<dbReference type="EMBL" id="VSSQ01000135">
    <property type="protein sequence ID" value="MPL80272.1"/>
    <property type="molecule type" value="Genomic_DNA"/>
</dbReference>
<dbReference type="Gene3D" id="1.10.10.1100">
    <property type="entry name" value="BFD-like [2Fe-2S]-binding domain"/>
    <property type="match status" value="1"/>
</dbReference>
<sequence length="503" mass="54367">MLELGFREIDVGGYDSMKFIREMDVVVIGGGVTGTAILRELSKYVLNCVLVEKEPDLALGTTKANSAIIHSGFDAPYGSNKALTNVRGNRLYHELQDQLGLDIKWLGSLVVAVNDEEMNTLRDLLARGIKNGVKNLELLDREATLAKEPNLKKEIKGALWAPTAGVCWPFGVALSFARCAVQNGAEVITNCTVKKILTEGDRVIGVETSLGNIKAKYVINAAGLTADTVARTAGDNSFTIHPRKGEYILFDKTASESLVNGIVFPTPTKTSKGILICTTVHGNTFIGPNAQDQEDKMDKSTTSMGMNEIISSSQKLIDKLPLGKAITEFSGLRAVSDTGDFIIKEGTVKGLIHAAGIQSPGLSAAPAIAEEVVELLRDIENNMVLKSNFKAIVPKRKVFTDLKKEEQSKLCSENKLYGRIICRCETVTEGEIVDAIHETCGARTLDGVKRRTRAGMGRCQGGFCGPKVTQILARELNIPITEVLKEGVASAMFYEKETAGEDA</sequence>